<feature type="compositionally biased region" description="Low complexity" evidence="1">
    <location>
        <begin position="141"/>
        <end position="157"/>
    </location>
</feature>
<evidence type="ECO:0000313" key="4">
    <source>
        <dbReference type="Proteomes" id="UP001157126"/>
    </source>
</evidence>
<evidence type="ECO:0000256" key="1">
    <source>
        <dbReference type="SAM" id="MobiDB-lite"/>
    </source>
</evidence>
<evidence type="ECO:0000313" key="3">
    <source>
        <dbReference type="EMBL" id="GMA41147.1"/>
    </source>
</evidence>
<accession>A0ABQ6IVH6</accession>
<organism evidence="3 4">
    <name type="scientific">Mobilicoccus caccae</name>
    <dbReference type="NCBI Taxonomy" id="1859295"/>
    <lineage>
        <taxon>Bacteria</taxon>
        <taxon>Bacillati</taxon>
        <taxon>Actinomycetota</taxon>
        <taxon>Actinomycetes</taxon>
        <taxon>Micrococcales</taxon>
        <taxon>Dermatophilaceae</taxon>
        <taxon>Mobilicoccus</taxon>
    </lineage>
</organism>
<name>A0ABQ6IVH6_9MICO</name>
<sequence length="212" mass="22027">MIGRADDALVFCLIAAALVVLAHAIDALGSRKGDGDGWANSLALSLCGLALGILVVGATIAPSRTDLLLTMSTAGAVIVSALPLVGFRAGDGENMHPANPWDRAFRVRRSRVSELLSPTPRPQPADPPRARRGPATPPGTPREGVIMPAVDPRAAAAQPPPRRLRHGPARLPPPPRSTRRRRPCTTSARSWATSAASSASTDASTPAADPVM</sequence>
<dbReference type="RefSeq" id="WP_284304729.1">
    <property type="nucleotide sequence ID" value="NZ_BSUO01000001.1"/>
</dbReference>
<comment type="caution">
    <text evidence="3">The sequence shown here is derived from an EMBL/GenBank/DDBJ whole genome shotgun (WGS) entry which is preliminary data.</text>
</comment>
<evidence type="ECO:0000256" key="2">
    <source>
        <dbReference type="SAM" id="Phobius"/>
    </source>
</evidence>
<dbReference type="EMBL" id="BSUO01000001">
    <property type="protein sequence ID" value="GMA41147.1"/>
    <property type="molecule type" value="Genomic_DNA"/>
</dbReference>
<protein>
    <submittedName>
        <fullName evidence="3">Uncharacterized protein</fullName>
    </submittedName>
</protein>
<gene>
    <name evidence="3" type="ORF">GCM10025883_31920</name>
</gene>
<dbReference type="Proteomes" id="UP001157126">
    <property type="component" value="Unassembled WGS sequence"/>
</dbReference>
<feature type="compositionally biased region" description="Low complexity" evidence="1">
    <location>
        <begin position="185"/>
        <end position="212"/>
    </location>
</feature>
<keyword evidence="2" id="KW-1133">Transmembrane helix</keyword>
<feature type="region of interest" description="Disordered" evidence="1">
    <location>
        <begin position="113"/>
        <end position="212"/>
    </location>
</feature>
<keyword evidence="2" id="KW-0472">Membrane</keyword>
<reference evidence="4" key="1">
    <citation type="journal article" date="2019" name="Int. J. Syst. Evol. Microbiol.">
        <title>The Global Catalogue of Microorganisms (GCM) 10K type strain sequencing project: providing services to taxonomists for standard genome sequencing and annotation.</title>
        <authorList>
            <consortium name="The Broad Institute Genomics Platform"/>
            <consortium name="The Broad Institute Genome Sequencing Center for Infectious Disease"/>
            <person name="Wu L."/>
            <person name="Ma J."/>
        </authorList>
    </citation>
    <scope>NUCLEOTIDE SEQUENCE [LARGE SCALE GENOMIC DNA]</scope>
    <source>
        <strain evidence="4">NBRC 113072</strain>
    </source>
</reference>
<feature type="transmembrane region" description="Helical" evidence="2">
    <location>
        <begin position="67"/>
        <end position="87"/>
    </location>
</feature>
<feature type="transmembrane region" description="Helical" evidence="2">
    <location>
        <begin position="40"/>
        <end position="60"/>
    </location>
</feature>
<keyword evidence="4" id="KW-1185">Reference proteome</keyword>
<proteinExistence type="predicted"/>
<keyword evidence="2" id="KW-0812">Transmembrane</keyword>